<reference evidence="4 5" key="1">
    <citation type="submission" date="2017-08" db="EMBL/GenBank/DDBJ databases">
        <title>Burning lignite coal seam in the remote Altai Mountains harbors a hydrogen-driven thermophilic microbial community.</title>
        <authorList>
            <person name="Kadnikov V.V."/>
            <person name="Mardanov A.V."/>
            <person name="Ivasenko D."/>
            <person name="Beletsky A.V."/>
            <person name="Karnachuk O.V."/>
            <person name="Ravin N.V."/>
        </authorList>
    </citation>
    <scope>NUCLEOTIDE SEQUENCE [LARGE SCALE GENOMIC DNA]</scope>
    <source>
        <strain evidence="4">AL33</strain>
    </source>
</reference>
<evidence type="ECO:0000313" key="5">
    <source>
        <dbReference type="Proteomes" id="UP000244180"/>
    </source>
</evidence>
<organism evidence="4 5">
    <name type="scientific">Hydrogenibacillus schlegelii</name>
    <name type="common">Bacillus schlegelii</name>
    <dbReference type="NCBI Taxonomy" id="1484"/>
    <lineage>
        <taxon>Bacteria</taxon>
        <taxon>Bacillati</taxon>
        <taxon>Bacillota</taxon>
        <taxon>Bacilli</taxon>
        <taxon>Bacillales</taxon>
        <taxon>Bacillales Family X. Incertae Sedis</taxon>
        <taxon>Hydrogenibacillus</taxon>
    </lineage>
</organism>
<protein>
    <submittedName>
        <fullName evidence="4">Uncharacterized protein</fullName>
    </submittedName>
</protein>
<evidence type="ECO:0000313" key="3">
    <source>
        <dbReference type="EMBL" id="MBT9283614.1"/>
    </source>
</evidence>
<dbReference type="EMBL" id="JAHHQF010000114">
    <property type="protein sequence ID" value="MBT9283614.1"/>
    <property type="molecule type" value="Genomic_DNA"/>
</dbReference>
<proteinExistence type="predicted"/>
<accession>A0A2T5G9U6</accession>
<reference evidence="3" key="2">
    <citation type="journal article" date="2021" name="Microbiology">
        <title>Metagenomic Analysis of the Microbial Community in the Underground Coal Fire Area (Kemerovo Region, Russia) Revealed Predominance of Thermophilic Members of the Phyla Deinococcus-thermus, Aquificae, and Firmicutes.</title>
        <authorList>
            <person name="Kadnikov V."/>
            <person name="Mardanov A.V."/>
            <person name="Beletsky A.V."/>
            <person name="Karnachuk O.V."/>
            <person name="Ravin N.V."/>
        </authorList>
    </citation>
    <scope>NUCLEOTIDE SEQUENCE</scope>
    <source>
        <strain evidence="3">RBS10-49</strain>
    </source>
</reference>
<dbReference type="AlphaFoldDB" id="A0A2T5G9U6"/>
<dbReference type="Proteomes" id="UP000244180">
    <property type="component" value="Unassembled WGS sequence"/>
</dbReference>
<sequence length="49" mass="5007">MAKAFAAAESGAPQPVSGDESGSRFFAFAVVIYVLLVIILRVGLLGPVA</sequence>
<keyword evidence="2" id="KW-0472">Membrane</keyword>
<gene>
    <name evidence="4" type="ORF">HSCHL_2460</name>
    <name evidence="3" type="ORF">KM312_13430</name>
</gene>
<feature type="transmembrane region" description="Helical" evidence="2">
    <location>
        <begin position="25"/>
        <end position="44"/>
    </location>
</feature>
<name>A0A2T5G9U6_HYDSH</name>
<evidence type="ECO:0000256" key="1">
    <source>
        <dbReference type="SAM" id="MobiDB-lite"/>
    </source>
</evidence>
<comment type="caution">
    <text evidence="4">The sequence shown here is derived from an EMBL/GenBank/DDBJ whole genome shotgun (WGS) entry which is preliminary data.</text>
</comment>
<keyword evidence="2" id="KW-0812">Transmembrane</keyword>
<dbReference type="RefSeq" id="WP_169793331.1">
    <property type="nucleotide sequence ID" value="NZ_CBCSAS010000019.1"/>
</dbReference>
<dbReference type="EMBL" id="PEBV01000019">
    <property type="protein sequence ID" value="PTQ52961.1"/>
    <property type="molecule type" value="Genomic_DNA"/>
</dbReference>
<dbReference type="Proteomes" id="UP000748108">
    <property type="component" value="Unassembled WGS sequence"/>
</dbReference>
<keyword evidence="2" id="KW-1133">Transmembrane helix</keyword>
<evidence type="ECO:0000313" key="4">
    <source>
        <dbReference type="EMBL" id="PTQ52961.1"/>
    </source>
</evidence>
<feature type="region of interest" description="Disordered" evidence="1">
    <location>
        <begin position="1"/>
        <end position="21"/>
    </location>
</feature>
<evidence type="ECO:0000256" key="2">
    <source>
        <dbReference type="SAM" id="Phobius"/>
    </source>
</evidence>